<evidence type="ECO:0000256" key="1">
    <source>
        <dbReference type="ARBA" id="ARBA00007362"/>
    </source>
</evidence>
<keyword evidence="2" id="KW-0472">Membrane</keyword>
<keyword evidence="5" id="KW-1185">Reference proteome</keyword>
<organism evidence="4 5">
    <name type="scientific">Microbacterium wangchenii</name>
    <dbReference type="NCBI Taxonomy" id="2541726"/>
    <lineage>
        <taxon>Bacteria</taxon>
        <taxon>Bacillati</taxon>
        <taxon>Actinomycetota</taxon>
        <taxon>Actinomycetes</taxon>
        <taxon>Micrococcales</taxon>
        <taxon>Microbacteriaceae</taxon>
        <taxon>Microbacterium</taxon>
    </lineage>
</organism>
<comment type="similarity">
    <text evidence="1">Belongs to the EamA transporter family.</text>
</comment>
<evidence type="ECO:0000313" key="4">
    <source>
        <dbReference type="EMBL" id="QBR89487.1"/>
    </source>
</evidence>
<protein>
    <submittedName>
        <fullName evidence="4">DMT family transporter</fullName>
    </submittedName>
</protein>
<accession>A0ABX5SW47</accession>
<dbReference type="SUPFAM" id="SSF103481">
    <property type="entry name" value="Multidrug resistance efflux transporter EmrE"/>
    <property type="match status" value="2"/>
</dbReference>
<feature type="transmembrane region" description="Helical" evidence="2">
    <location>
        <begin position="116"/>
        <end position="133"/>
    </location>
</feature>
<feature type="domain" description="EamA" evidence="3">
    <location>
        <begin position="3"/>
        <end position="133"/>
    </location>
</feature>
<gene>
    <name evidence="4" type="ORF">E4K62_12860</name>
</gene>
<keyword evidence="2" id="KW-1133">Transmembrane helix</keyword>
<dbReference type="RefSeq" id="WP_135068036.1">
    <property type="nucleotide sequence ID" value="NZ_CP038266.1"/>
</dbReference>
<evidence type="ECO:0000259" key="3">
    <source>
        <dbReference type="Pfam" id="PF00892"/>
    </source>
</evidence>
<dbReference type="InterPro" id="IPR037185">
    <property type="entry name" value="EmrE-like"/>
</dbReference>
<feature type="domain" description="EamA" evidence="3">
    <location>
        <begin position="152"/>
        <end position="275"/>
    </location>
</feature>
<dbReference type="Proteomes" id="UP000295748">
    <property type="component" value="Chromosome"/>
</dbReference>
<proteinExistence type="inferred from homology"/>
<dbReference type="EMBL" id="CP038266">
    <property type="protein sequence ID" value="QBR89487.1"/>
    <property type="molecule type" value="Genomic_DNA"/>
</dbReference>
<dbReference type="InterPro" id="IPR000620">
    <property type="entry name" value="EamA_dom"/>
</dbReference>
<evidence type="ECO:0000256" key="2">
    <source>
        <dbReference type="SAM" id="Phobius"/>
    </source>
</evidence>
<reference evidence="4 5" key="1">
    <citation type="submission" date="2019-03" db="EMBL/GenBank/DDBJ databases">
        <authorList>
            <person name="Dong K."/>
        </authorList>
    </citation>
    <scope>NUCLEOTIDE SEQUENCE [LARGE SCALE GENOMIC DNA]</scope>
    <source>
        <strain evidence="5">dk512</strain>
    </source>
</reference>
<name>A0ABX5SW47_9MICO</name>
<evidence type="ECO:0000313" key="5">
    <source>
        <dbReference type="Proteomes" id="UP000295748"/>
    </source>
</evidence>
<dbReference type="PANTHER" id="PTHR22911:SF137">
    <property type="entry name" value="SOLUTE CARRIER FAMILY 35 MEMBER G2-RELATED"/>
    <property type="match status" value="1"/>
</dbReference>
<sequence length="278" mass="27388">MSLGILLGLASAVAYCASDFVGGLGSRRYTTWQVVLVGQSAGAVVMAAAGALLPGSPVPADFAWAVVAGVGSAAGSIFLYRGLARGRMGLVAPISALGAAILPVLAGAILGERPGWLAWAGMIVALPGIWLVARDASAQPSAMRGALVDGTLAGVGFGVLFVALAQISDDAGLAPLALNQLTGAVLTVVTAATLRQVWRPAVGVLGWGSAAGVLGASGTLAFFIASGTTGLGIAGVLASLYPAVTVLLAAGFLRERVAPSQRVGIVVCILAVAAMAFG</sequence>
<feature type="transmembrane region" description="Helical" evidence="2">
    <location>
        <begin position="201"/>
        <end position="225"/>
    </location>
</feature>
<dbReference type="PANTHER" id="PTHR22911">
    <property type="entry name" value="ACYL-MALONYL CONDENSING ENZYME-RELATED"/>
    <property type="match status" value="1"/>
</dbReference>
<feature type="transmembrane region" description="Helical" evidence="2">
    <location>
        <begin position="145"/>
        <end position="167"/>
    </location>
</feature>
<dbReference type="Gene3D" id="1.10.3730.20">
    <property type="match status" value="1"/>
</dbReference>
<feature type="transmembrane region" description="Helical" evidence="2">
    <location>
        <begin position="260"/>
        <end position="277"/>
    </location>
</feature>
<dbReference type="Pfam" id="PF00892">
    <property type="entry name" value="EamA"/>
    <property type="match status" value="2"/>
</dbReference>
<feature type="transmembrane region" description="Helical" evidence="2">
    <location>
        <begin position="90"/>
        <end position="110"/>
    </location>
</feature>
<feature type="transmembrane region" description="Helical" evidence="2">
    <location>
        <begin position="231"/>
        <end position="253"/>
    </location>
</feature>
<feature type="transmembrane region" description="Helical" evidence="2">
    <location>
        <begin position="62"/>
        <end position="83"/>
    </location>
</feature>
<feature type="transmembrane region" description="Helical" evidence="2">
    <location>
        <begin position="173"/>
        <end position="194"/>
    </location>
</feature>
<keyword evidence="2" id="KW-0812">Transmembrane</keyword>